<evidence type="ECO:0000313" key="3">
    <source>
        <dbReference type="Proteomes" id="UP001633002"/>
    </source>
</evidence>
<feature type="compositionally biased region" description="Polar residues" evidence="1">
    <location>
        <begin position="384"/>
        <end position="400"/>
    </location>
</feature>
<accession>A0ABD3IFF8</accession>
<reference evidence="2 3" key="1">
    <citation type="submission" date="2024-09" db="EMBL/GenBank/DDBJ databases">
        <title>Chromosome-scale assembly of Riccia sorocarpa.</title>
        <authorList>
            <person name="Paukszto L."/>
        </authorList>
    </citation>
    <scope>NUCLEOTIDE SEQUENCE [LARGE SCALE GENOMIC DNA]</scope>
    <source>
        <strain evidence="2">LP-2024</strain>
        <tissue evidence="2">Aerial parts of the thallus</tissue>
    </source>
</reference>
<evidence type="ECO:0000256" key="1">
    <source>
        <dbReference type="SAM" id="MobiDB-lite"/>
    </source>
</evidence>
<dbReference type="EMBL" id="JBJQOH010000001">
    <property type="protein sequence ID" value="KAL3701859.1"/>
    <property type="molecule type" value="Genomic_DNA"/>
</dbReference>
<sequence>MLRQQAVEVGSSSGQVQNGMDVGYAVPSNRSFAQPAQQSTVAMQQVVASGNASMASPGGGQFVNASVQAGRATLPHSSSAPARIVGTSQSNLQIPLATAVPAAFPSGGTVPQYTNGSSLVSPEGVQGQRTELVYNGTQVANNISTGQRPPVPPGISRVAVAPPISTSPAPTYAGNPSLVSGSPAPTYAGNPSLVSGSPGMGAAVGTAVQPSGLGNEIGGGLWQGRVRPGGWQNTGMNPQSGTPVPANWSRTSAGSPAVSASNPSLPSGGAAQPAADYSHGPLWTSTQNRGSGNISMPSSQPRRTWSPVWASNRTPQLAPSRMGIQSQMLHSEGRSDTSVPAAAPAPVGATNQVISSHGVPASVPVTSPECVVNMAQDLEWRSVPPSNASQQPSLSVSASGEPQVGGDERAAAGVFEFVADHSSLPGSTSRAYVPVIYLSDDD</sequence>
<name>A0ABD3IFF8_9MARC</name>
<evidence type="ECO:0000313" key="2">
    <source>
        <dbReference type="EMBL" id="KAL3701859.1"/>
    </source>
</evidence>
<feature type="region of interest" description="Disordered" evidence="1">
    <location>
        <begin position="382"/>
        <end position="407"/>
    </location>
</feature>
<dbReference type="AlphaFoldDB" id="A0ABD3IFF8"/>
<comment type="caution">
    <text evidence="2">The sequence shown here is derived from an EMBL/GenBank/DDBJ whole genome shotgun (WGS) entry which is preliminary data.</text>
</comment>
<gene>
    <name evidence="2" type="ORF">R1sor_019881</name>
</gene>
<feature type="region of interest" description="Disordered" evidence="1">
    <location>
        <begin position="215"/>
        <end position="318"/>
    </location>
</feature>
<proteinExistence type="predicted"/>
<feature type="compositionally biased region" description="Polar residues" evidence="1">
    <location>
        <begin position="283"/>
        <end position="318"/>
    </location>
</feature>
<keyword evidence="3" id="KW-1185">Reference proteome</keyword>
<protein>
    <submittedName>
        <fullName evidence="2">Uncharacterized protein</fullName>
    </submittedName>
</protein>
<dbReference type="Proteomes" id="UP001633002">
    <property type="component" value="Unassembled WGS sequence"/>
</dbReference>
<organism evidence="2 3">
    <name type="scientific">Riccia sorocarpa</name>
    <dbReference type="NCBI Taxonomy" id="122646"/>
    <lineage>
        <taxon>Eukaryota</taxon>
        <taxon>Viridiplantae</taxon>
        <taxon>Streptophyta</taxon>
        <taxon>Embryophyta</taxon>
        <taxon>Marchantiophyta</taxon>
        <taxon>Marchantiopsida</taxon>
        <taxon>Marchantiidae</taxon>
        <taxon>Marchantiales</taxon>
        <taxon>Ricciaceae</taxon>
        <taxon>Riccia</taxon>
    </lineage>
</organism>
<feature type="compositionally biased region" description="Polar residues" evidence="1">
    <location>
        <begin position="231"/>
        <end position="265"/>
    </location>
</feature>